<dbReference type="Pfam" id="PF00155">
    <property type="entry name" value="Aminotran_1_2"/>
    <property type="match status" value="1"/>
</dbReference>
<dbReference type="InterPro" id="IPR050859">
    <property type="entry name" value="Class-I_PLP-dep_aminotransf"/>
</dbReference>
<keyword evidence="2 6" id="KW-0032">Aminotransferase</keyword>
<proteinExistence type="predicted"/>
<organism evidence="6 7">
    <name type="scientific">Mycoplana rhizolycopersici</name>
    <dbReference type="NCBI Taxonomy" id="2746702"/>
    <lineage>
        <taxon>Bacteria</taxon>
        <taxon>Pseudomonadati</taxon>
        <taxon>Pseudomonadota</taxon>
        <taxon>Alphaproteobacteria</taxon>
        <taxon>Hyphomicrobiales</taxon>
        <taxon>Rhizobiaceae</taxon>
        <taxon>Mycoplana</taxon>
    </lineage>
</organism>
<dbReference type="EMBL" id="JABXYK010000011">
    <property type="protein sequence ID" value="NVP57210.1"/>
    <property type="molecule type" value="Genomic_DNA"/>
</dbReference>
<dbReference type="CDD" id="cd00609">
    <property type="entry name" value="AAT_like"/>
    <property type="match status" value="1"/>
</dbReference>
<comment type="caution">
    <text evidence="6">The sequence shown here is derived from an EMBL/GenBank/DDBJ whole genome shotgun (WGS) entry which is preliminary data.</text>
</comment>
<evidence type="ECO:0000256" key="1">
    <source>
        <dbReference type="ARBA" id="ARBA00001933"/>
    </source>
</evidence>
<dbReference type="Gene3D" id="3.90.1150.10">
    <property type="entry name" value="Aspartate Aminotransferase, domain 1"/>
    <property type="match status" value="1"/>
</dbReference>
<evidence type="ECO:0000256" key="2">
    <source>
        <dbReference type="ARBA" id="ARBA00022576"/>
    </source>
</evidence>
<keyword evidence="7" id="KW-1185">Reference proteome</keyword>
<accession>A0ABX2QHP5</accession>
<dbReference type="RefSeq" id="WP_176951171.1">
    <property type="nucleotide sequence ID" value="NZ_JABXYK010000011.1"/>
</dbReference>
<dbReference type="SUPFAM" id="SSF53383">
    <property type="entry name" value="PLP-dependent transferases"/>
    <property type="match status" value="1"/>
</dbReference>
<dbReference type="InterPro" id="IPR015421">
    <property type="entry name" value="PyrdxlP-dep_Trfase_major"/>
</dbReference>
<sequence length="407" mass="44356">MLNWEDIFATRSSRMKASEIRELLKLLDRPDIISFAGGIPDPALFPDQEFKTAYADIFSGSAVNAALQYSVSEGYKPLREWLAGEMGKLGIGCTADNVFIVSGSQQGLDYLGKLFLSPGDTALVTWPTYLGALQAFNAYEPAYDQLTLNGNRTPDSYRTVAQEAGGRVKFAYLSADFSNPTGETVDRAGREKLLDLAEELDVAVIEDAAYQSLRYDGEAVPPILALELARKGGNINATRTIYCGSFSKTLAPGLRVGFIVANADIIRKLVLMKQAADLHSSTINQMAIALVAERGFEAQVKKIKAAYSKRRDAMLEALGKYMPEGVRWTRPEGGMFIWVTLPEGFDGADLLAKAIERKKVAFVPGKAFHADGSGANTFRISFSCADEKMIDEGISRLGALIREEMAA</sequence>
<protein>
    <submittedName>
        <fullName evidence="6">PLP-dependent aminotransferase family protein</fullName>
    </submittedName>
</protein>
<evidence type="ECO:0000313" key="6">
    <source>
        <dbReference type="EMBL" id="NVP57210.1"/>
    </source>
</evidence>
<dbReference type="Proteomes" id="UP000659172">
    <property type="component" value="Unassembled WGS sequence"/>
</dbReference>
<dbReference type="InterPro" id="IPR015422">
    <property type="entry name" value="PyrdxlP-dep_Trfase_small"/>
</dbReference>
<dbReference type="Gene3D" id="3.40.640.10">
    <property type="entry name" value="Type I PLP-dependent aspartate aminotransferase-like (Major domain)"/>
    <property type="match status" value="1"/>
</dbReference>
<dbReference type="InterPro" id="IPR004839">
    <property type="entry name" value="Aminotransferase_I/II_large"/>
</dbReference>
<feature type="domain" description="Aminotransferase class I/classII large" evidence="5">
    <location>
        <begin position="65"/>
        <end position="397"/>
    </location>
</feature>
<dbReference type="PANTHER" id="PTHR42790:SF19">
    <property type="entry name" value="KYNURENINE_ALPHA-AMINOADIPATE AMINOTRANSFERASE, MITOCHONDRIAL"/>
    <property type="match status" value="1"/>
</dbReference>
<dbReference type="PANTHER" id="PTHR42790">
    <property type="entry name" value="AMINOTRANSFERASE"/>
    <property type="match status" value="1"/>
</dbReference>
<evidence type="ECO:0000313" key="7">
    <source>
        <dbReference type="Proteomes" id="UP000659172"/>
    </source>
</evidence>
<keyword evidence="3" id="KW-0808">Transferase</keyword>
<reference evidence="6 7" key="1">
    <citation type="submission" date="2020-06" db="EMBL/GenBank/DDBJ databases">
        <title>Rhizobium sp.nov. isolated from the tomato plant.</title>
        <authorList>
            <person name="Thin K.K."/>
            <person name="Zhang X."/>
            <person name="He S."/>
        </authorList>
    </citation>
    <scope>NUCLEOTIDE SEQUENCE [LARGE SCALE GENOMIC DNA]</scope>
    <source>
        <strain evidence="6 7">DBTS2</strain>
    </source>
</reference>
<evidence type="ECO:0000256" key="3">
    <source>
        <dbReference type="ARBA" id="ARBA00022679"/>
    </source>
</evidence>
<keyword evidence="4" id="KW-0663">Pyridoxal phosphate</keyword>
<evidence type="ECO:0000259" key="5">
    <source>
        <dbReference type="Pfam" id="PF00155"/>
    </source>
</evidence>
<comment type="cofactor">
    <cofactor evidence="1">
        <name>pyridoxal 5'-phosphate</name>
        <dbReference type="ChEBI" id="CHEBI:597326"/>
    </cofactor>
</comment>
<dbReference type="InterPro" id="IPR015424">
    <property type="entry name" value="PyrdxlP-dep_Trfase"/>
</dbReference>
<gene>
    <name evidence="6" type="ORF">HV823_18285</name>
</gene>
<name>A0ABX2QHP5_9HYPH</name>
<evidence type="ECO:0000256" key="4">
    <source>
        <dbReference type="ARBA" id="ARBA00022898"/>
    </source>
</evidence>
<dbReference type="GO" id="GO:0008483">
    <property type="term" value="F:transaminase activity"/>
    <property type="evidence" value="ECO:0007669"/>
    <property type="project" value="UniProtKB-KW"/>
</dbReference>